<dbReference type="AlphaFoldDB" id="A0A6J6JCW3"/>
<dbReference type="EC" id="4.2.1.1" evidence="2"/>
<dbReference type="InterPro" id="IPR036874">
    <property type="entry name" value="Carbonic_anhydrase_sf"/>
</dbReference>
<dbReference type="SMART" id="SM00947">
    <property type="entry name" value="Pro_CA"/>
    <property type="match status" value="1"/>
</dbReference>
<name>A0A6J6JCW3_9ZZZZ</name>
<accession>A0A6J6JCW3</accession>
<evidence type="ECO:0000256" key="4">
    <source>
        <dbReference type="ARBA" id="ARBA00023239"/>
    </source>
</evidence>
<proteinExistence type="inferred from homology"/>
<protein>
    <recommendedName>
        <fullName evidence="2">carbonic anhydrase</fullName>
        <ecNumber evidence="2">4.2.1.1</ecNumber>
    </recommendedName>
</protein>
<dbReference type="Pfam" id="PF00484">
    <property type="entry name" value="Pro_CA"/>
    <property type="match status" value="1"/>
</dbReference>
<comment type="similarity">
    <text evidence="1">Belongs to the beta-class carbonic anhydrase family.</text>
</comment>
<dbReference type="GO" id="GO:0008270">
    <property type="term" value="F:zinc ion binding"/>
    <property type="evidence" value="ECO:0007669"/>
    <property type="project" value="InterPro"/>
</dbReference>
<evidence type="ECO:0000256" key="2">
    <source>
        <dbReference type="ARBA" id="ARBA00012925"/>
    </source>
</evidence>
<evidence type="ECO:0000256" key="5">
    <source>
        <dbReference type="ARBA" id="ARBA00048348"/>
    </source>
</evidence>
<keyword evidence="4" id="KW-0456">Lyase</keyword>
<dbReference type="PROSITE" id="PS00704">
    <property type="entry name" value="PROK_CO2_ANHYDRASE_1"/>
    <property type="match status" value="1"/>
</dbReference>
<keyword evidence="3" id="KW-0862">Zinc</keyword>
<sequence>MTMSAQRPGTPREAWQQLLAGNGRFINGTLAHPRQDVDHRDALADGQRPFAALFGCADSRLSAEIIFDLGLGDLFVVRNAGQTISQSVIGSLEHAVSALGVSLILVLAHDDCGAVRAAIDSRKPDSTPLPVNIRSITDAIQPAIDRVLLANATSDINEIFIDDVGEEHLRDTIAELLSHSELVGDAVANGSLGIVGATYNLREGHVIPSIIFGDID</sequence>
<evidence type="ECO:0000256" key="3">
    <source>
        <dbReference type="ARBA" id="ARBA00022833"/>
    </source>
</evidence>
<dbReference type="PANTHER" id="PTHR11002">
    <property type="entry name" value="CARBONIC ANHYDRASE"/>
    <property type="match status" value="1"/>
</dbReference>
<dbReference type="PANTHER" id="PTHR11002:SF79">
    <property type="entry name" value="CARBONIC ANHYDRASE 2"/>
    <property type="match status" value="1"/>
</dbReference>
<reference evidence="6" key="1">
    <citation type="submission" date="2020-05" db="EMBL/GenBank/DDBJ databases">
        <authorList>
            <person name="Chiriac C."/>
            <person name="Salcher M."/>
            <person name="Ghai R."/>
            <person name="Kavagutti S V."/>
        </authorList>
    </citation>
    <scope>NUCLEOTIDE SEQUENCE</scope>
</reference>
<dbReference type="CDD" id="cd03378">
    <property type="entry name" value="beta_CA_cladeC"/>
    <property type="match status" value="1"/>
</dbReference>
<organism evidence="6">
    <name type="scientific">freshwater metagenome</name>
    <dbReference type="NCBI Taxonomy" id="449393"/>
    <lineage>
        <taxon>unclassified sequences</taxon>
        <taxon>metagenomes</taxon>
        <taxon>ecological metagenomes</taxon>
    </lineage>
</organism>
<dbReference type="EMBL" id="CAEZVJ010000132">
    <property type="protein sequence ID" value="CAB4634951.1"/>
    <property type="molecule type" value="Genomic_DNA"/>
</dbReference>
<dbReference type="GO" id="GO:0015976">
    <property type="term" value="P:carbon utilization"/>
    <property type="evidence" value="ECO:0007669"/>
    <property type="project" value="InterPro"/>
</dbReference>
<dbReference type="GO" id="GO:0004089">
    <property type="term" value="F:carbonate dehydratase activity"/>
    <property type="evidence" value="ECO:0007669"/>
    <property type="project" value="UniProtKB-EC"/>
</dbReference>
<dbReference type="InterPro" id="IPR001765">
    <property type="entry name" value="Carbonic_anhydrase"/>
</dbReference>
<gene>
    <name evidence="6" type="ORF">UFOPK1961_01007</name>
</gene>
<evidence type="ECO:0000256" key="1">
    <source>
        <dbReference type="ARBA" id="ARBA00006217"/>
    </source>
</evidence>
<dbReference type="SUPFAM" id="SSF53056">
    <property type="entry name" value="beta-carbonic anhydrase, cab"/>
    <property type="match status" value="1"/>
</dbReference>
<dbReference type="InterPro" id="IPR015892">
    <property type="entry name" value="Carbonic_anhydrase_CS"/>
</dbReference>
<comment type="catalytic activity">
    <reaction evidence="5">
        <text>hydrogencarbonate + H(+) = CO2 + H2O</text>
        <dbReference type="Rhea" id="RHEA:10748"/>
        <dbReference type="ChEBI" id="CHEBI:15377"/>
        <dbReference type="ChEBI" id="CHEBI:15378"/>
        <dbReference type="ChEBI" id="CHEBI:16526"/>
        <dbReference type="ChEBI" id="CHEBI:17544"/>
        <dbReference type="EC" id="4.2.1.1"/>
    </reaction>
</comment>
<dbReference type="Gene3D" id="3.40.1050.10">
    <property type="entry name" value="Carbonic anhydrase"/>
    <property type="match status" value="1"/>
</dbReference>
<evidence type="ECO:0000313" key="6">
    <source>
        <dbReference type="EMBL" id="CAB4634951.1"/>
    </source>
</evidence>